<accession>A0ABV8GXS6</accession>
<protein>
    <submittedName>
        <fullName evidence="3">DUF6792 domain-containing protein</fullName>
    </submittedName>
</protein>
<sequence>MSNEETNQKPSEMNPEDLPEVRAFQDEFTRSFLQSIEETEAGYYPFLSGTGAYQMDFPAGGIVGERGYALKESEYEGYLIGVDNNNGTESSINFIYDDYKKSSNKENYLDNLEKRLGLNVKFEKIINDNQSLYVTYFERSEDTFTFAGYVQNELSPGGIQVIHETGCLNSIENCIDVKESSKKEIINWMQSIQYVEKEDESECYVMSGRILNTNEMRLRLIDLEYENLSEEQLIEQIKIIYIEEYGEELTANIDVFHSSESTLVANNNSGYDGTALYFYSEENYINEVYVISQGTQDMVDWEYNLEAMFAGLNYSQAEKTRDFVTDFKKEFNIDEISVPVIGLSHSLAHNNNTTAHLAFDIFDKVYSINGAQTNYYQLYYTDDDFAFKVRSNFSISRIDPYAIYNIDPQQLRTFAENYYADKAENIHQLISEDDPLYAISGVRGFFTLGEVDYYDTNPDFPGLRTLMEDIPDPVIKDFQELAVQYTVSSQRGGMQAAIQDILGVNLKVFDEVDMLNVYPPTCSSEKIEKQL</sequence>
<proteinExistence type="predicted"/>
<feature type="domain" description="DUF6792" evidence="2">
    <location>
        <begin position="224"/>
        <end position="437"/>
    </location>
</feature>
<evidence type="ECO:0000313" key="3">
    <source>
        <dbReference type="EMBL" id="MFC4024368.1"/>
    </source>
</evidence>
<dbReference type="InterPro" id="IPR046742">
    <property type="entry name" value="DUF6792"/>
</dbReference>
<dbReference type="EMBL" id="JBHSAO010000008">
    <property type="protein sequence ID" value="MFC4024368.1"/>
    <property type="molecule type" value="Genomic_DNA"/>
</dbReference>
<dbReference type="Proteomes" id="UP001595772">
    <property type="component" value="Unassembled WGS sequence"/>
</dbReference>
<evidence type="ECO:0000313" key="4">
    <source>
        <dbReference type="Proteomes" id="UP001595772"/>
    </source>
</evidence>
<reference evidence="4" key="1">
    <citation type="journal article" date="2019" name="Int. J. Syst. Evol. Microbiol.">
        <title>The Global Catalogue of Microorganisms (GCM) 10K type strain sequencing project: providing services to taxonomists for standard genome sequencing and annotation.</title>
        <authorList>
            <consortium name="The Broad Institute Genomics Platform"/>
            <consortium name="The Broad Institute Genome Sequencing Center for Infectious Disease"/>
            <person name="Wu L."/>
            <person name="Ma J."/>
        </authorList>
    </citation>
    <scope>NUCLEOTIDE SEQUENCE [LARGE SCALE GENOMIC DNA]</scope>
    <source>
        <strain evidence="4">IBRC-M 10703</strain>
    </source>
</reference>
<keyword evidence="4" id="KW-1185">Reference proteome</keyword>
<dbReference type="Pfam" id="PF20591">
    <property type="entry name" value="DUF6792"/>
    <property type="match status" value="1"/>
</dbReference>
<feature type="region of interest" description="Disordered" evidence="1">
    <location>
        <begin position="1"/>
        <end position="20"/>
    </location>
</feature>
<feature type="compositionally biased region" description="Polar residues" evidence="1">
    <location>
        <begin position="1"/>
        <end position="11"/>
    </location>
</feature>
<dbReference type="RefSeq" id="WP_379496864.1">
    <property type="nucleotide sequence ID" value="NZ_JBHSAO010000008.1"/>
</dbReference>
<gene>
    <name evidence="3" type="ORF">ACFOUV_11235</name>
</gene>
<evidence type="ECO:0000259" key="2">
    <source>
        <dbReference type="Pfam" id="PF20591"/>
    </source>
</evidence>
<comment type="caution">
    <text evidence="3">The sequence shown here is derived from an EMBL/GenBank/DDBJ whole genome shotgun (WGS) entry which is preliminary data.</text>
</comment>
<name>A0ABV8GXS6_9BACI</name>
<evidence type="ECO:0000256" key="1">
    <source>
        <dbReference type="SAM" id="MobiDB-lite"/>
    </source>
</evidence>
<organism evidence="3 4">
    <name type="scientific">Oceanobacillus longus</name>
    <dbReference type="NCBI Taxonomy" id="930120"/>
    <lineage>
        <taxon>Bacteria</taxon>
        <taxon>Bacillati</taxon>
        <taxon>Bacillota</taxon>
        <taxon>Bacilli</taxon>
        <taxon>Bacillales</taxon>
        <taxon>Bacillaceae</taxon>
        <taxon>Oceanobacillus</taxon>
    </lineage>
</organism>